<dbReference type="RefSeq" id="XP_022255144.1">
    <property type="nucleotide sequence ID" value="XM_022399436.1"/>
</dbReference>
<proteinExistence type="predicted"/>
<accession>A0ABM1TGY8</accession>
<keyword evidence="1" id="KW-0175">Coiled coil</keyword>
<name>A0ABM1TGY8_LIMPO</name>
<evidence type="ECO:0000313" key="3">
    <source>
        <dbReference type="Proteomes" id="UP000694941"/>
    </source>
</evidence>
<dbReference type="GeneID" id="111088675"/>
<gene>
    <name evidence="4" type="primary">LOC111088675</name>
</gene>
<dbReference type="PROSITE" id="PS50913">
    <property type="entry name" value="GRIP"/>
    <property type="match status" value="1"/>
</dbReference>
<feature type="coiled-coil region" evidence="1">
    <location>
        <begin position="448"/>
        <end position="525"/>
    </location>
</feature>
<reference evidence="4" key="1">
    <citation type="submission" date="2025-08" db="UniProtKB">
        <authorList>
            <consortium name="RefSeq"/>
        </authorList>
    </citation>
    <scope>IDENTIFICATION</scope>
    <source>
        <tissue evidence="4">Muscle</tissue>
    </source>
</reference>
<sequence length="657" mass="75160">MMDAFKDQQSLSSKSKLPSSLIPRLWRSQSLREKGKQLVLPSFNEQLEEFNFHVPYSRHSITSRVPIPIRKVGQKHHGSTEMCFRSRSVTIGHPIQSQEYFTPMTPDGENGSLKSFGSSGSFMSCDITPRSVFSRSSSYGVNWVPPEKKYILHCQRTYESPEEYLTPTQRKNRQIHQLKAALARATKACEVKDVEIEHLYAEVERLRRSSLQQPDTGSRRTLVSTSPVLNEIDAPRHFLSAQISDSSDTMEEVDLVIERSTNVEKSLYLEDSGILSDVGSLSSPSEMHDTCSSDQETFSSNVNYNTCKFPKDEATTKETHFDINDKSQLSEIELPLFTSNETSSVHVSGNDCCVDNARLKHETCLTPSPCKVKESIERPSLTDSNENCSTSKENKSLKILNRNIPVTTNVIENKKESVQVGTSNEYTHNCSCTTSERISGSTKNKNLVIFEEDAFEDYERELKELKIQYSKQYQELKEKHDNEIGNLSQKLANVNARYLELQPMYEKALDQIKCLENQVVKLKKDISAQEEWHKQMYLKMYRKGQEAAKFEHADEVLEFAQQAPKKISVPELLQQLRQTKQELEQAKELYRSELYRKATTGSPHHQAEYTLKFLKDAVYYFLTEKDNKGHLNAIESILGFSEKERGAVAKSLKHRRI</sequence>
<organism evidence="3 4">
    <name type="scientific">Limulus polyphemus</name>
    <name type="common">Atlantic horseshoe crab</name>
    <dbReference type="NCBI Taxonomy" id="6850"/>
    <lineage>
        <taxon>Eukaryota</taxon>
        <taxon>Metazoa</taxon>
        <taxon>Ecdysozoa</taxon>
        <taxon>Arthropoda</taxon>
        <taxon>Chelicerata</taxon>
        <taxon>Merostomata</taxon>
        <taxon>Xiphosura</taxon>
        <taxon>Limulidae</taxon>
        <taxon>Limulus</taxon>
    </lineage>
</organism>
<feature type="coiled-coil region" evidence="1">
    <location>
        <begin position="569"/>
        <end position="596"/>
    </location>
</feature>
<evidence type="ECO:0000259" key="2">
    <source>
        <dbReference type="PROSITE" id="PS50913"/>
    </source>
</evidence>
<dbReference type="InterPro" id="IPR000237">
    <property type="entry name" value="GRIP_dom"/>
</dbReference>
<evidence type="ECO:0000313" key="4">
    <source>
        <dbReference type="RefSeq" id="XP_022255144.1"/>
    </source>
</evidence>
<dbReference type="Proteomes" id="UP000694941">
    <property type="component" value="Unplaced"/>
</dbReference>
<evidence type="ECO:0000256" key="1">
    <source>
        <dbReference type="SAM" id="Coils"/>
    </source>
</evidence>
<protein>
    <submittedName>
        <fullName evidence="4">Uncharacterized protein LOC111088675</fullName>
    </submittedName>
</protein>
<feature type="domain" description="GRIP" evidence="2">
    <location>
        <begin position="604"/>
        <end position="651"/>
    </location>
</feature>
<keyword evidence="3" id="KW-1185">Reference proteome</keyword>